<organism evidence="8 9">
    <name type="scientific">Tilletia horrida</name>
    <dbReference type="NCBI Taxonomy" id="155126"/>
    <lineage>
        <taxon>Eukaryota</taxon>
        <taxon>Fungi</taxon>
        <taxon>Dikarya</taxon>
        <taxon>Basidiomycota</taxon>
        <taxon>Ustilaginomycotina</taxon>
        <taxon>Exobasidiomycetes</taxon>
        <taxon>Tilletiales</taxon>
        <taxon>Tilletiaceae</taxon>
        <taxon>Tilletia</taxon>
    </lineage>
</organism>
<sequence>MSRILPSRAGRILTAEQAGPSLARTVASSSTVAAAAAAAAATASSSSRPAPPAASSSSLPSSSTTKKTSTRIPGLPPYATTAQPHPARSLSPLSRPPARTALQALRDLRTTLFEQTHNPLRARTGAKFLRAPLVGPRITQYYPPQLSLGEVRRFLLDPARLQELDEQDRVGAYMVSRRMVLSPYEVQRLEDVARRKALGKGPPKKGEGRRAAMKNKSGKK</sequence>
<dbReference type="GO" id="GO:1990904">
    <property type="term" value="C:ribonucleoprotein complex"/>
    <property type="evidence" value="ECO:0007669"/>
    <property type="project" value="UniProtKB-KW"/>
</dbReference>
<evidence type="ECO:0000256" key="1">
    <source>
        <dbReference type="ARBA" id="ARBA00004173"/>
    </source>
</evidence>
<dbReference type="AlphaFoldDB" id="A0AAN6G7D5"/>
<dbReference type="GO" id="GO:0005739">
    <property type="term" value="C:mitochondrion"/>
    <property type="evidence" value="ECO:0007669"/>
    <property type="project" value="UniProtKB-SubCell"/>
</dbReference>
<keyword evidence="5" id="KW-0687">Ribonucleoprotein</keyword>
<dbReference type="PANTHER" id="PTHR13362:SF2">
    <property type="entry name" value="SMALL RIBOSOMAL SUBUNIT PROTEIN MS33"/>
    <property type="match status" value="1"/>
</dbReference>
<dbReference type="GO" id="GO:0005840">
    <property type="term" value="C:ribosome"/>
    <property type="evidence" value="ECO:0007669"/>
    <property type="project" value="UniProtKB-KW"/>
</dbReference>
<dbReference type="Pfam" id="PF08293">
    <property type="entry name" value="MRP-S33"/>
    <property type="match status" value="1"/>
</dbReference>
<comment type="caution">
    <text evidence="8">The sequence shown here is derived from an EMBL/GenBank/DDBJ whole genome shotgun (WGS) entry which is preliminary data.</text>
</comment>
<feature type="region of interest" description="Disordered" evidence="7">
    <location>
        <begin position="1"/>
        <end position="22"/>
    </location>
</feature>
<evidence type="ECO:0000256" key="7">
    <source>
        <dbReference type="SAM" id="MobiDB-lite"/>
    </source>
</evidence>
<dbReference type="InterPro" id="IPR013219">
    <property type="entry name" value="Ribosomal_mS33"/>
</dbReference>
<accession>A0AAN6G7D5</accession>
<keyword evidence="4" id="KW-0496">Mitochondrion</keyword>
<gene>
    <name evidence="8" type="primary">RSM27</name>
    <name evidence="8" type="ORF">OC842_005411</name>
</gene>
<comment type="subcellular location">
    <subcellularLocation>
        <location evidence="1">Mitochondrion</location>
    </subcellularLocation>
</comment>
<evidence type="ECO:0000313" key="8">
    <source>
        <dbReference type="EMBL" id="KAK0525749.1"/>
    </source>
</evidence>
<feature type="region of interest" description="Disordered" evidence="7">
    <location>
        <begin position="37"/>
        <end position="96"/>
    </location>
</feature>
<name>A0AAN6G7D5_9BASI</name>
<dbReference type="EMBL" id="JAPDMQ010000384">
    <property type="protein sequence ID" value="KAK0525749.1"/>
    <property type="molecule type" value="Genomic_DNA"/>
</dbReference>
<keyword evidence="9" id="KW-1185">Reference proteome</keyword>
<proteinExistence type="inferred from homology"/>
<evidence type="ECO:0000256" key="2">
    <source>
        <dbReference type="ARBA" id="ARBA00008970"/>
    </source>
</evidence>
<evidence type="ECO:0000256" key="5">
    <source>
        <dbReference type="ARBA" id="ARBA00023274"/>
    </source>
</evidence>
<evidence type="ECO:0000256" key="6">
    <source>
        <dbReference type="ARBA" id="ARBA00035132"/>
    </source>
</evidence>
<evidence type="ECO:0000256" key="3">
    <source>
        <dbReference type="ARBA" id="ARBA00022980"/>
    </source>
</evidence>
<dbReference type="PANTHER" id="PTHR13362">
    <property type="entry name" value="MITOCHONDRIAL RIBOSOMAL PROTEIN S33"/>
    <property type="match status" value="1"/>
</dbReference>
<feature type="compositionally biased region" description="Low complexity" evidence="7">
    <location>
        <begin position="86"/>
        <end position="96"/>
    </location>
</feature>
<reference evidence="8" key="1">
    <citation type="journal article" date="2023" name="PhytoFront">
        <title>Draft Genome Resources of Seven Strains of Tilletia horrida, Causal Agent of Kernel Smut of Rice.</title>
        <authorList>
            <person name="Khanal S."/>
            <person name="Antony Babu S."/>
            <person name="Zhou X.G."/>
        </authorList>
    </citation>
    <scope>NUCLEOTIDE SEQUENCE</scope>
    <source>
        <strain evidence="8">TX3</strain>
    </source>
</reference>
<evidence type="ECO:0000313" key="9">
    <source>
        <dbReference type="Proteomes" id="UP001176521"/>
    </source>
</evidence>
<feature type="region of interest" description="Disordered" evidence="7">
    <location>
        <begin position="194"/>
        <end position="220"/>
    </location>
</feature>
<comment type="similarity">
    <text evidence="2">Belongs to the mitochondrion-specific ribosomal protein mS33 family.</text>
</comment>
<dbReference type="Proteomes" id="UP001176521">
    <property type="component" value="Unassembled WGS sequence"/>
</dbReference>
<evidence type="ECO:0000256" key="4">
    <source>
        <dbReference type="ARBA" id="ARBA00023128"/>
    </source>
</evidence>
<feature type="compositionally biased region" description="Basic residues" evidence="7">
    <location>
        <begin position="211"/>
        <end position="220"/>
    </location>
</feature>
<keyword evidence="3 8" id="KW-0689">Ribosomal protein</keyword>
<feature type="compositionally biased region" description="Low complexity" evidence="7">
    <location>
        <begin position="37"/>
        <end position="67"/>
    </location>
</feature>
<protein>
    <recommendedName>
        <fullName evidence="6">Small ribosomal subunit protein mS33</fullName>
    </recommendedName>
</protein>